<dbReference type="Pfam" id="PF00515">
    <property type="entry name" value="TPR_1"/>
    <property type="match status" value="1"/>
</dbReference>
<comment type="subcellular location">
    <subcellularLocation>
        <location evidence="1">Nucleus</location>
    </subcellularLocation>
</comment>
<feature type="compositionally biased region" description="Polar residues" evidence="7">
    <location>
        <begin position="207"/>
        <end position="235"/>
    </location>
</feature>
<dbReference type="GO" id="GO:0031145">
    <property type="term" value="P:anaphase-promoting complex-dependent catabolic process"/>
    <property type="evidence" value="ECO:0007669"/>
    <property type="project" value="TreeGrafter"/>
</dbReference>
<dbReference type="SUPFAM" id="SSF48452">
    <property type="entry name" value="TPR-like"/>
    <property type="match status" value="3"/>
</dbReference>
<evidence type="ECO:0000256" key="1">
    <source>
        <dbReference type="ARBA" id="ARBA00004123"/>
    </source>
</evidence>
<feature type="repeat" description="TPR" evidence="6">
    <location>
        <begin position="677"/>
        <end position="710"/>
    </location>
</feature>
<accession>A0A8H3PEL2</accession>
<dbReference type="AlphaFoldDB" id="A0A8H3PEL2"/>
<dbReference type="Pfam" id="PF13432">
    <property type="entry name" value="TPR_16"/>
    <property type="match status" value="1"/>
</dbReference>
<evidence type="ECO:0000256" key="3">
    <source>
        <dbReference type="ARBA" id="ARBA00022803"/>
    </source>
</evidence>
<feature type="region of interest" description="Disordered" evidence="7">
    <location>
        <begin position="190"/>
        <end position="235"/>
    </location>
</feature>
<proteinExistence type="inferred from homology"/>
<dbReference type="GO" id="GO:0051301">
    <property type="term" value="P:cell division"/>
    <property type="evidence" value="ECO:0007669"/>
    <property type="project" value="TreeGrafter"/>
</dbReference>
<dbReference type="GO" id="GO:0005680">
    <property type="term" value="C:anaphase-promoting complex"/>
    <property type="evidence" value="ECO:0007669"/>
    <property type="project" value="UniProtKB-ARBA"/>
</dbReference>
<dbReference type="EMBL" id="CAJPDR010000532">
    <property type="protein sequence ID" value="CAF9938928.1"/>
    <property type="molecule type" value="Genomic_DNA"/>
</dbReference>
<feature type="region of interest" description="Disordered" evidence="7">
    <location>
        <begin position="304"/>
        <end position="477"/>
    </location>
</feature>
<evidence type="ECO:0000256" key="2">
    <source>
        <dbReference type="ARBA" id="ARBA00022737"/>
    </source>
</evidence>
<dbReference type="Pfam" id="PF12895">
    <property type="entry name" value="ANAPC3"/>
    <property type="match status" value="1"/>
</dbReference>
<feature type="compositionally biased region" description="Polar residues" evidence="7">
    <location>
        <begin position="355"/>
        <end position="369"/>
    </location>
</feature>
<keyword evidence="2" id="KW-0677">Repeat</keyword>
<dbReference type="GO" id="GO:0007091">
    <property type="term" value="P:metaphase/anaphase transition of mitotic cell cycle"/>
    <property type="evidence" value="ECO:0007669"/>
    <property type="project" value="TreeGrafter"/>
</dbReference>
<dbReference type="PANTHER" id="PTHR12558">
    <property type="entry name" value="CELL DIVISION CYCLE 16,23,27"/>
    <property type="match status" value="1"/>
</dbReference>
<evidence type="ECO:0000313" key="9">
    <source>
        <dbReference type="Proteomes" id="UP000664203"/>
    </source>
</evidence>
<gene>
    <name evidence="8" type="primary">CDC27</name>
    <name evidence="8" type="ORF">ALECFALPRED_007928</name>
</gene>
<dbReference type="FunFam" id="1.25.40.10:FF:000018">
    <property type="entry name" value="Cell division cycle protein 27 homolog B"/>
    <property type="match status" value="1"/>
</dbReference>
<sequence>MPPPNPHIISQLRQLIYYHLDCNLLRNALFLAGRLHAYEPRSSEAAYLLAVCHLRLGQLKAAYDSSRNSGSRGTHLGCSYVFAQACLSLERYVEGLTAIDRSKGLWSARNSWGKHTDTRRQHLPDAAAVLCLQGKLWQAHCDTNKAIECYAEALKLNPFMWDAFLGLCDLGVNVRMPNIFKMTPEMMSVTSSSTNEETPLGVLDESPPSNALSQSQVNVNTANQPPSSNDPFSISKNRINGDVRNNAGSLALFEKFNSKKNVAPIEPIIRPDPHIFDTPTGPTGGGMEESIFSEKEIGGRAAAAPISIEPQLAPPKKGRPLPGLGMDFSIDAPPKIGPNPTVRSKSRSKGDSGDQDNPTMSRSSTTSSGPGDLKRTVSGKAPQATAASSRPDADTSNDPGAPQRRSQRLFNHMRTQSGRFAASTGGIGAKEGRELKKAKATGTKGRSANTFNVGRVVSGNRKHGDPMDIDGKEQRPIPHSGIHATVHKPMVNERVKEFEGLQQLLDLFMKLGSGYFALSHYQCQDALRCFNSISPSQRDTPWVLAQIGRAYYEQASYLEAEKIFTRIKPMAPSRLEDMEVYSTTLWHLKSDIDLAFLAHEIIDIDRNSPQAWCAVGNSFSLQRDHDQALKCFKRATQLDPKFAYAFTLQGHEHVANEEYDKALLAYRSSIAAENRHYNAWYGLGKVFEKQGKYAFAEQHYRTAASINPTNAVLICCIGLVLEKMKNPKAALIQYSRACELSEKSALCRFKKARVLMTLQEPERALVELRVLKDIAPDEANVHFLLGRAYKQLRQKGSAIRHFTMAMNLDPKASHYIKEAMEQIEDDDDDEDM</sequence>
<dbReference type="SMART" id="SM00028">
    <property type="entry name" value="TPR"/>
    <property type="match status" value="7"/>
</dbReference>
<keyword evidence="9" id="KW-1185">Reference proteome</keyword>
<protein>
    <submittedName>
        <fullName evidence="8">Anaphase-promoting complex subunit cdc27</fullName>
    </submittedName>
</protein>
<dbReference type="Pfam" id="PF13181">
    <property type="entry name" value="TPR_8"/>
    <property type="match status" value="1"/>
</dbReference>
<name>A0A8H3PEL2_9LECA</name>
<dbReference type="OrthoDB" id="329563at2759"/>
<evidence type="ECO:0000256" key="7">
    <source>
        <dbReference type="SAM" id="MobiDB-lite"/>
    </source>
</evidence>
<comment type="similarity">
    <text evidence="5">Belongs to the APC3/CDC27 family.</text>
</comment>
<feature type="region of interest" description="Disordered" evidence="7">
    <location>
        <begin position="269"/>
        <end position="289"/>
    </location>
</feature>
<feature type="compositionally biased region" description="Basic and acidic residues" evidence="7">
    <location>
        <begin position="462"/>
        <end position="476"/>
    </location>
</feature>
<evidence type="ECO:0000256" key="6">
    <source>
        <dbReference type="PROSITE-ProRule" id="PRU00339"/>
    </source>
</evidence>
<comment type="caution">
    <text evidence="8">The sequence shown here is derived from an EMBL/GenBank/DDBJ whole genome shotgun (WGS) entry which is preliminary data.</text>
</comment>
<reference evidence="8" key="1">
    <citation type="submission" date="2021-03" db="EMBL/GenBank/DDBJ databases">
        <authorList>
            <person name="Tagirdzhanova G."/>
        </authorList>
    </citation>
    <scope>NUCLEOTIDE SEQUENCE</scope>
</reference>
<organism evidence="8 9">
    <name type="scientific">Alectoria fallacina</name>
    <dbReference type="NCBI Taxonomy" id="1903189"/>
    <lineage>
        <taxon>Eukaryota</taxon>
        <taxon>Fungi</taxon>
        <taxon>Dikarya</taxon>
        <taxon>Ascomycota</taxon>
        <taxon>Pezizomycotina</taxon>
        <taxon>Lecanoromycetes</taxon>
        <taxon>OSLEUM clade</taxon>
        <taxon>Lecanoromycetidae</taxon>
        <taxon>Lecanorales</taxon>
        <taxon>Lecanorineae</taxon>
        <taxon>Parmeliaceae</taxon>
        <taxon>Alectoria</taxon>
    </lineage>
</organism>
<dbReference type="Proteomes" id="UP000664203">
    <property type="component" value="Unassembled WGS sequence"/>
</dbReference>
<feature type="repeat" description="TPR" evidence="6">
    <location>
        <begin position="127"/>
        <end position="160"/>
    </location>
</feature>
<dbReference type="PANTHER" id="PTHR12558:SF13">
    <property type="entry name" value="CELL DIVISION CYCLE PROTEIN 27 HOMOLOG"/>
    <property type="match status" value="1"/>
</dbReference>
<evidence type="ECO:0000313" key="8">
    <source>
        <dbReference type="EMBL" id="CAF9938928.1"/>
    </source>
</evidence>
<dbReference type="PROSITE" id="PS50005">
    <property type="entry name" value="TPR"/>
    <property type="match status" value="4"/>
</dbReference>
<feature type="repeat" description="TPR" evidence="6">
    <location>
        <begin position="779"/>
        <end position="812"/>
    </location>
</feature>
<dbReference type="InterPro" id="IPR019734">
    <property type="entry name" value="TPR_rpt"/>
</dbReference>
<evidence type="ECO:0000256" key="4">
    <source>
        <dbReference type="ARBA" id="ARBA00023242"/>
    </source>
</evidence>
<dbReference type="Gene3D" id="1.25.40.10">
    <property type="entry name" value="Tetratricopeptide repeat domain"/>
    <property type="match status" value="4"/>
</dbReference>
<dbReference type="GO" id="GO:0005737">
    <property type="term" value="C:cytoplasm"/>
    <property type="evidence" value="ECO:0007669"/>
    <property type="project" value="TreeGrafter"/>
</dbReference>
<evidence type="ECO:0000256" key="5">
    <source>
        <dbReference type="ARBA" id="ARBA00038210"/>
    </source>
</evidence>
<keyword evidence="4" id="KW-0539">Nucleus</keyword>
<dbReference type="InterPro" id="IPR011990">
    <property type="entry name" value="TPR-like_helical_dom_sf"/>
</dbReference>
<dbReference type="GO" id="GO:0016567">
    <property type="term" value="P:protein ubiquitination"/>
    <property type="evidence" value="ECO:0007669"/>
    <property type="project" value="TreeGrafter"/>
</dbReference>
<keyword evidence="3 6" id="KW-0802">TPR repeat</keyword>
<feature type="repeat" description="TPR" evidence="6">
    <location>
        <begin position="609"/>
        <end position="642"/>
    </location>
</feature>